<sequence>TPSPPSPLSPSASAAATPCRRLRFGSHPFLDSVYHGDRGDARSAVSVFPGGRDLDLLAAEVAGPPSVLLVFNGTWRQAKEMVAARLPFLEQFAERVSFGGCEPGLEGPSTFESELVLMKEPFKGV</sequence>
<dbReference type="EMBL" id="AMZH03017614">
    <property type="protein sequence ID" value="RRT42737.1"/>
    <property type="molecule type" value="Genomic_DNA"/>
</dbReference>
<comment type="caution">
    <text evidence="1">The sequence shown here is derived from an EMBL/GenBank/DDBJ whole genome shotgun (WGS) entry which is preliminary data.</text>
</comment>
<evidence type="ECO:0000313" key="1">
    <source>
        <dbReference type="EMBL" id="RRT42737.1"/>
    </source>
</evidence>
<accession>A0A426XTC7</accession>
<evidence type="ECO:0000313" key="2">
    <source>
        <dbReference type="Proteomes" id="UP000287651"/>
    </source>
</evidence>
<gene>
    <name evidence="1" type="ORF">B296_00056897</name>
</gene>
<dbReference type="Proteomes" id="UP000287651">
    <property type="component" value="Unassembled WGS sequence"/>
</dbReference>
<feature type="non-terminal residue" evidence="1">
    <location>
        <position position="1"/>
    </location>
</feature>
<protein>
    <submittedName>
        <fullName evidence="1">Uncharacterized protein</fullName>
    </submittedName>
</protein>
<proteinExistence type="predicted"/>
<name>A0A426XTC7_ENSVE</name>
<organism evidence="1 2">
    <name type="scientific">Ensete ventricosum</name>
    <name type="common">Abyssinian banana</name>
    <name type="synonym">Musa ensete</name>
    <dbReference type="NCBI Taxonomy" id="4639"/>
    <lineage>
        <taxon>Eukaryota</taxon>
        <taxon>Viridiplantae</taxon>
        <taxon>Streptophyta</taxon>
        <taxon>Embryophyta</taxon>
        <taxon>Tracheophyta</taxon>
        <taxon>Spermatophyta</taxon>
        <taxon>Magnoliopsida</taxon>
        <taxon>Liliopsida</taxon>
        <taxon>Zingiberales</taxon>
        <taxon>Musaceae</taxon>
        <taxon>Ensete</taxon>
    </lineage>
</organism>
<dbReference type="AlphaFoldDB" id="A0A426XTC7"/>
<reference evidence="1 2" key="1">
    <citation type="journal article" date="2014" name="Agronomy (Basel)">
        <title>A Draft Genome Sequence for Ensete ventricosum, the Drought-Tolerant Tree Against Hunger.</title>
        <authorList>
            <person name="Harrison J."/>
            <person name="Moore K.A."/>
            <person name="Paszkiewicz K."/>
            <person name="Jones T."/>
            <person name="Grant M."/>
            <person name="Ambacheew D."/>
            <person name="Muzemil S."/>
            <person name="Studholme D.J."/>
        </authorList>
    </citation>
    <scope>NUCLEOTIDE SEQUENCE [LARGE SCALE GENOMIC DNA]</scope>
</reference>